<accession>A0A109BEP4</accession>
<feature type="binding site" evidence="5">
    <location>
        <position position="375"/>
    </location>
    <ligand>
        <name>pyridoxal 5'-phosphate</name>
        <dbReference type="ChEBI" id="CHEBI:597326"/>
    </ligand>
</feature>
<dbReference type="SUPFAM" id="SSF51419">
    <property type="entry name" value="PLP-binding barrel"/>
    <property type="match status" value="1"/>
</dbReference>
<reference evidence="11 12" key="1">
    <citation type="submission" date="2015-10" db="EMBL/GenBank/DDBJ databases">
        <title>Transcriptomic analysis of a linuron degrading triple-species bacterial consortium.</title>
        <authorList>
            <person name="Albers P."/>
        </authorList>
    </citation>
    <scope>NUCLEOTIDE SEQUENCE [LARGE SCALE GENOMIC DNA]</scope>
    <source>
        <strain evidence="11 12">WDL6</strain>
    </source>
</reference>
<dbReference type="InterPro" id="IPR029066">
    <property type="entry name" value="PLP-binding_barrel"/>
</dbReference>
<evidence type="ECO:0000256" key="8">
    <source>
        <dbReference type="RuleBase" id="RU003738"/>
    </source>
</evidence>
<dbReference type="InterPro" id="IPR022644">
    <property type="entry name" value="De-COase2_N"/>
</dbReference>
<organism evidence="11 12">
    <name type="scientific">Hyphomicrobium sulfonivorans</name>
    <dbReference type="NCBI Taxonomy" id="121290"/>
    <lineage>
        <taxon>Bacteria</taxon>
        <taxon>Pseudomonadati</taxon>
        <taxon>Pseudomonadota</taxon>
        <taxon>Alphaproteobacteria</taxon>
        <taxon>Hyphomicrobiales</taxon>
        <taxon>Hyphomicrobiaceae</taxon>
        <taxon>Hyphomicrobium</taxon>
    </lineage>
</organism>
<dbReference type="PATRIC" id="fig|121290.4.peg.3353"/>
<dbReference type="PRINTS" id="PR01181">
    <property type="entry name" value="DAPDCRBXLASE"/>
</dbReference>
<comment type="catalytic activity">
    <reaction evidence="5 8">
        <text>meso-2,6-diaminopimelate + H(+) = L-lysine + CO2</text>
        <dbReference type="Rhea" id="RHEA:15101"/>
        <dbReference type="ChEBI" id="CHEBI:15378"/>
        <dbReference type="ChEBI" id="CHEBI:16526"/>
        <dbReference type="ChEBI" id="CHEBI:32551"/>
        <dbReference type="ChEBI" id="CHEBI:57791"/>
        <dbReference type="EC" id="4.1.1.20"/>
    </reaction>
</comment>
<dbReference type="UniPathway" id="UPA00034">
    <property type="reaction ID" value="UER00027"/>
</dbReference>
<dbReference type="Proteomes" id="UP000059074">
    <property type="component" value="Unassembled WGS sequence"/>
</dbReference>
<feature type="domain" description="Orn/DAP/Arg decarboxylase 2 N-terminal" evidence="10">
    <location>
        <begin position="35"/>
        <end position="281"/>
    </location>
</feature>
<dbReference type="Pfam" id="PF02784">
    <property type="entry name" value="Orn_Arg_deC_N"/>
    <property type="match status" value="1"/>
</dbReference>
<dbReference type="InterPro" id="IPR000183">
    <property type="entry name" value="Orn/DAP/Arg_de-COase"/>
</dbReference>
<dbReference type="InterPro" id="IPR022643">
    <property type="entry name" value="De-COase2_C"/>
</dbReference>
<dbReference type="OrthoDB" id="9802241at2"/>
<evidence type="ECO:0000256" key="1">
    <source>
        <dbReference type="ARBA" id="ARBA00001933"/>
    </source>
</evidence>
<dbReference type="AlphaFoldDB" id="A0A109BEP4"/>
<evidence type="ECO:0000256" key="6">
    <source>
        <dbReference type="NCBIfam" id="TIGR01048"/>
    </source>
</evidence>
<dbReference type="HAMAP" id="MF_02120">
    <property type="entry name" value="LysA"/>
    <property type="match status" value="1"/>
</dbReference>
<evidence type="ECO:0000313" key="11">
    <source>
        <dbReference type="EMBL" id="KWT67391.1"/>
    </source>
</evidence>
<gene>
    <name evidence="5" type="primary">lysA</name>
    <name evidence="11" type="ORF">APY04_1956</name>
</gene>
<keyword evidence="5" id="KW-0028">Amino-acid biosynthesis</keyword>
<comment type="similarity">
    <text evidence="5">Belongs to the Orn/Lys/Arg decarboxylase class-II family. LysA subfamily.</text>
</comment>
<comment type="subunit">
    <text evidence="5">Homodimer.</text>
</comment>
<dbReference type="InterPro" id="IPR022653">
    <property type="entry name" value="De-COase2_pyr-phos_BS"/>
</dbReference>
<evidence type="ECO:0000256" key="5">
    <source>
        <dbReference type="HAMAP-Rule" id="MF_02120"/>
    </source>
</evidence>
<sequence>MHHFEYRDGVLHAEGVSLARIAEEVGTPFYCYSTATLERHYRVLTEAFAGQDALICFAVKANSNQAVLATLARLGAGMDVVSEGELRRALAVGVPASRIIFAGVGKTRSEMAFALEAGILGFNVESEPELRALSEVASALGKTAHVALRVNPDVDAKTHAKISTGKAENKFGIPYAQARQLYAEAASLPGIAATGIHMHIGSQITQLDPFRNAFRLMREMVEQLIADGHKLQHLDIGGGLGVPYVSEGEVTPPPSAYAQIVREELAGLGLKIVMEPGRVIAGNAGVLVTQVVYCKEGVDKTFTVVDAAMNDLIRPTLYEALHEIWPVEEDKLSMPPVVQDIVGPVCETGDYLALDRKLPPLSSGDLIAVMTAGAYGAVMSSSYNTRPLVPEVLVHGDAYAVVRPRFGIEQLIGLDKLPDWLG</sequence>
<dbReference type="PROSITE" id="PS00878">
    <property type="entry name" value="ODR_DC_2_1"/>
    <property type="match status" value="1"/>
</dbReference>
<dbReference type="NCBIfam" id="TIGR01048">
    <property type="entry name" value="lysA"/>
    <property type="match status" value="1"/>
</dbReference>
<keyword evidence="3 5" id="KW-0663">Pyridoxal phosphate</keyword>
<dbReference type="STRING" id="121290.APY04_1956"/>
<feature type="active site" description="Proton donor" evidence="7">
    <location>
        <position position="346"/>
    </location>
</feature>
<evidence type="ECO:0000256" key="4">
    <source>
        <dbReference type="ARBA" id="ARBA00023239"/>
    </source>
</evidence>
<evidence type="ECO:0000256" key="2">
    <source>
        <dbReference type="ARBA" id="ARBA00022793"/>
    </source>
</evidence>
<protein>
    <recommendedName>
        <fullName evidence="5 6">Diaminopimelate decarboxylase</fullName>
        <shortName evidence="5">DAP decarboxylase</shortName>
        <shortName evidence="5">DAPDC</shortName>
        <ecNumber evidence="5 6">4.1.1.20</ecNumber>
    </recommendedName>
</protein>
<dbReference type="PRINTS" id="PR01179">
    <property type="entry name" value="ODADCRBXLASE"/>
</dbReference>
<dbReference type="PANTHER" id="PTHR43727:SF2">
    <property type="entry name" value="GROUP IV DECARBOXYLASE"/>
    <property type="match status" value="1"/>
</dbReference>
<dbReference type="Gene3D" id="2.40.37.10">
    <property type="entry name" value="Lyase, Ornithine Decarboxylase, Chain A, domain 1"/>
    <property type="match status" value="1"/>
</dbReference>
<keyword evidence="12" id="KW-1185">Reference proteome</keyword>
<evidence type="ECO:0000259" key="10">
    <source>
        <dbReference type="Pfam" id="PF02784"/>
    </source>
</evidence>
<keyword evidence="4 5" id="KW-0456">Lyase</keyword>
<feature type="binding site" evidence="5">
    <location>
        <position position="314"/>
    </location>
    <ligand>
        <name>substrate</name>
    </ligand>
</feature>
<proteinExistence type="inferred from homology"/>
<dbReference type="PANTHER" id="PTHR43727">
    <property type="entry name" value="DIAMINOPIMELATE DECARBOXYLASE"/>
    <property type="match status" value="1"/>
</dbReference>
<dbReference type="GO" id="GO:0008836">
    <property type="term" value="F:diaminopimelate decarboxylase activity"/>
    <property type="evidence" value="ECO:0007669"/>
    <property type="project" value="UniProtKB-UniRule"/>
</dbReference>
<feature type="binding site" evidence="5">
    <location>
        <position position="318"/>
    </location>
    <ligand>
        <name>substrate</name>
    </ligand>
</feature>
<feature type="binding site" evidence="5">
    <location>
        <position position="375"/>
    </location>
    <ligand>
        <name>substrate</name>
    </ligand>
</feature>
<comment type="pathway">
    <text evidence="5 8">Amino-acid biosynthesis; L-lysine biosynthesis via DAP pathway; L-lysine from DL-2,6-diaminopimelate: step 1/1.</text>
</comment>
<comment type="cofactor">
    <cofactor evidence="1 5 7 8">
        <name>pyridoxal 5'-phosphate</name>
        <dbReference type="ChEBI" id="CHEBI:597326"/>
    </cofactor>
</comment>
<keyword evidence="2 5" id="KW-0210">Decarboxylase</keyword>
<name>A0A109BEP4_HYPSL</name>
<dbReference type="InterPro" id="IPR009006">
    <property type="entry name" value="Ala_racemase/Decarboxylase_C"/>
</dbReference>
<evidence type="ECO:0000256" key="3">
    <source>
        <dbReference type="ARBA" id="ARBA00022898"/>
    </source>
</evidence>
<dbReference type="CDD" id="cd06828">
    <property type="entry name" value="PLPDE_III_DapDC"/>
    <property type="match status" value="1"/>
</dbReference>
<dbReference type="GO" id="GO:0030170">
    <property type="term" value="F:pyridoxal phosphate binding"/>
    <property type="evidence" value="ECO:0007669"/>
    <property type="project" value="UniProtKB-UniRule"/>
</dbReference>
<dbReference type="EMBL" id="LMTR01000065">
    <property type="protein sequence ID" value="KWT67391.1"/>
    <property type="molecule type" value="Genomic_DNA"/>
</dbReference>
<comment type="function">
    <text evidence="5">Specifically catalyzes the decarboxylation of meso-diaminopimelate (meso-DAP) to L-lysine.</text>
</comment>
<dbReference type="FunFam" id="3.20.20.10:FF:000003">
    <property type="entry name" value="Diaminopimelate decarboxylase"/>
    <property type="match status" value="1"/>
</dbReference>
<keyword evidence="5 8" id="KW-0457">Lysine biosynthesis</keyword>
<feature type="binding site" evidence="5">
    <location>
        <begin position="275"/>
        <end position="278"/>
    </location>
    <ligand>
        <name>pyridoxal 5'-phosphate</name>
        <dbReference type="ChEBI" id="CHEBI:597326"/>
    </ligand>
</feature>
<dbReference type="SUPFAM" id="SSF50621">
    <property type="entry name" value="Alanine racemase C-terminal domain-like"/>
    <property type="match status" value="1"/>
</dbReference>
<dbReference type="RefSeq" id="WP_068461975.1">
    <property type="nucleotide sequence ID" value="NZ_LMTR01000065.1"/>
</dbReference>
<comment type="caution">
    <text evidence="11">The sequence shown here is derived from an EMBL/GenBank/DDBJ whole genome shotgun (WGS) entry which is preliminary data.</text>
</comment>
<dbReference type="Pfam" id="PF00278">
    <property type="entry name" value="Orn_DAP_Arg_deC"/>
    <property type="match status" value="1"/>
</dbReference>
<feature type="binding site" evidence="5">
    <location>
        <position position="239"/>
    </location>
    <ligand>
        <name>pyridoxal 5'-phosphate</name>
        <dbReference type="ChEBI" id="CHEBI:597326"/>
    </ligand>
</feature>
<evidence type="ECO:0000256" key="7">
    <source>
        <dbReference type="PIRSR" id="PIRSR600183-50"/>
    </source>
</evidence>
<feature type="binding site" evidence="5">
    <location>
        <position position="278"/>
    </location>
    <ligand>
        <name>substrate</name>
    </ligand>
</feature>
<evidence type="ECO:0000259" key="9">
    <source>
        <dbReference type="Pfam" id="PF00278"/>
    </source>
</evidence>
<evidence type="ECO:0000313" key="12">
    <source>
        <dbReference type="Proteomes" id="UP000059074"/>
    </source>
</evidence>
<dbReference type="Gene3D" id="3.20.20.10">
    <property type="entry name" value="Alanine racemase"/>
    <property type="match status" value="1"/>
</dbReference>
<dbReference type="GO" id="GO:0009089">
    <property type="term" value="P:lysine biosynthetic process via diaminopimelate"/>
    <property type="evidence" value="ECO:0007669"/>
    <property type="project" value="UniProtKB-UniRule"/>
</dbReference>
<feature type="domain" description="Orn/DAP/Arg decarboxylase 2 C-terminal" evidence="9">
    <location>
        <begin position="29"/>
        <end position="373"/>
    </location>
</feature>
<feature type="binding site" evidence="5">
    <location>
        <position position="347"/>
    </location>
    <ligand>
        <name>substrate</name>
    </ligand>
</feature>
<feature type="modified residue" description="N6-(pyridoxal phosphate)lysine" evidence="5 7">
    <location>
        <position position="60"/>
    </location>
</feature>
<dbReference type="EC" id="4.1.1.20" evidence="5 6"/>
<dbReference type="InterPro" id="IPR002986">
    <property type="entry name" value="DAP_deCOOHase_LysA"/>
</dbReference>